<keyword evidence="1" id="KW-1133">Transmembrane helix</keyword>
<sequence length="221" mass="25375">MPCIEEVNEKRTINNILQMKIALNILLTLAAIGLIYLLVESIRKPINFTETRDLREEFVRERLTQAAELQKVYKSLRGNYAESYDSLKYALTNDTFLVDKVIGDKYDTTTQVKIVQIKFPAKDSLLSMIKKKKPNMTIDEFFDFVSTVPFSEGKKFYIKRSEAIVEGTDSMMTSTFEIGTTIGTYLSEFDSASHVIYDPEYNPNELRKVGDLYKPSTNGNW</sequence>
<keyword evidence="1" id="KW-0812">Transmembrane</keyword>
<reference evidence="2" key="1">
    <citation type="submission" date="2020-01" db="EMBL/GenBank/DDBJ databases">
        <authorList>
            <person name="Meier V. D."/>
            <person name="Meier V D."/>
        </authorList>
    </citation>
    <scope>NUCLEOTIDE SEQUENCE</scope>
    <source>
        <strain evidence="2">HLG_WM_MAG_10</strain>
    </source>
</reference>
<evidence type="ECO:0000313" key="2">
    <source>
        <dbReference type="EMBL" id="CAA6825791.1"/>
    </source>
</evidence>
<dbReference type="EMBL" id="CACVAQ010000369">
    <property type="protein sequence ID" value="CAA6825791.1"/>
    <property type="molecule type" value="Genomic_DNA"/>
</dbReference>
<feature type="transmembrane region" description="Helical" evidence="1">
    <location>
        <begin position="21"/>
        <end position="39"/>
    </location>
</feature>
<accession>A0A6S6TST8</accession>
<name>A0A6S6TST8_9BACT</name>
<proteinExistence type="predicted"/>
<dbReference type="AlphaFoldDB" id="A0A6S6TST8"/>
<organism evidence="2">
    <name type="scientific">uncultured Aureispira sp</name>
    <dbReference type="NCBI Taxonomy" id="1331704"/>
    <lineage>
        <taxon>Bacteria</taxon>
        <taxon>Pseudomonadati</taxon>
        <taxon>Bacteroidota</taxon>
        <taxon>Saprospiria</taxon>
        <taxon>Saprospirales</taxon>
        <taxon>Saprospiraceae</taxon>
        <taxon>Aureispira</taxon>
        <taxon>environmental samples</taxon>
    </lineage>
</organism>
<protein>
    <submittedName>
        <fullName evidence="2">Uncharacterized protein</fullName>
    </submittedName>
</protein>
<evidence type="ECO:0000256" key="1">
    <source>
        <dbReference type="SAM" id="Phobius"/>
    </source>
</evidence>
<gene>
    <name evidence="2" type="ORF">HELGO_WM20377</name>
</gene>
<keyword evidence="1" id="KW-0472">Membrane</keyword>